<evidence type="ECO:0000313" key="2">
    <source>
        <dbReference type="EMBL" id="GBN49976.1"/>
    </source>
</evidence>
<name>A0A4Y2PIU5_ARAVE</name>
<proteinExistence type="predicted"/>
<dbReference type="Proteomes" id="UP000499080">
    <property type="component" value="Unassembled WGS sequence"/>
</dbReference>
<feature type="domain" description="SOCS box" evidence="1">
    <location>
        <begin position="233"/>
        <end position="282"/>
    </location>
</feature>
<evidence type="ECO:0000313" key="3">
    <source>
        <dbReference type="Proteomes" id="UP000499080"/>
    </source>
</evidence>
<sequence>MYEGCLNQIITETLQETNQKVKLIHQVSKMVKRMKFLSKKEYIWHSGLYLLCYYGADSTVVKDFLSALNFDDNYLFLQFADVFEFVLNHANRAGYKLWSSPSQQDQILTSIRYRMYAKTESLLQHRNAPRFCDKEYEIMKNYSRFVFPLNGLKNPVRHGLIRRERHFLILQFLHFFYEDRSKGQKVLQMLWRSIPDPFISLDELASVFSVAQNSRLEEDIRSFIEDVTGAEVPEERGFQPRKLKHFCRTAIRNVMNNNGQLSAGISQLILPPSVKSFLRLEN</sequence>
<organism evidence="2 3">
    <name type="scientific">Araneus ventricosus</name>
    <name type="common">Orbweaver spider</name>
    <name type="synonym">Epeira ventricosa</name>
    <dbReference type="NCBI Taxonomy" id="182803"/>
    <lineage>
        <taxon>Eukaryota</taxon>
        <taxon>Metazoa</taxon>
        <taxon>Ecdysozoa</taxon>
        <taxon>Arthropoda</taxon>
        <taxon>Chelicerata</taxon>
        <taxon>Arachnida</taxon>
        <taxon>Araneae</taxon>
        <taxon>Araneomorphae</taxon>
        <taxon>Entelegynae</taxon>
        <taxon>Araneoidea</taxon>
        <taxon>Araneidae</taxon>
        <taxon>Araneus</taxon>
    </lineage>
</organism>
<dbReference type="PROSITE" id="PS50225">
    <property type="entry name" value="SOCS"/>
    <property type="match status" value="1"/>
</dbReference>
<dbReference type="GO" id="GO:0035556">
    <property type="term" value="P:intracellular signal transduction"/>
    <property type="evidence" value="ECO:0007669"/>
    <property type="project" value="InterPro"/>
</dbReference>
<comment type="caution">
    <text evidence="2">The sequence shown here is derived from an EMBL/GenBank/DDBJ whole genome shotgun (WGS) entry which is preliminary data.</text>
</comment>
<accession>A0A4Y2PIU5</accession>
<dbReference type="InterPro" id="IPR036036">
    <property type="entry name" value="SOCS_box-like_dom_sf"/>
</dbReference>
<reference evidence="2 3" key="1">
    <citation type="journal article" date="2019" name="Sci. Rep.">
        <title>Orb-weaving spider Araneus ventricosus genome elucidates the spidroin gene catalogue.</title>
        <authorList>
            <person name="Kono N."/>
            <person name="Nakamura H."/>
            <person name="Ohtoshi R."/>
            <person name="Moran D.A.P."/>
            <person name="Shinohara A."/>
            <person name="Yoshida Y."/>
            <person name="Fujiwara M."/>
            <person name="Mori M."/>
            <person name="Tomita M."/>
            <person name="Arakawa K."/>
        </authorList>
    </citation>
    <scope>NUCLEOTIDE SEQUENCE [LARGE SCALE GENOMIC DNA]</scope>
</reference>
<evidence type="ECO:0000259" key="1">
    <source>
        <dbReference type="PROSITE" id="PS50225"/>
    </source>
</evidence>
<dbReference type="AlphaFoldDB" id="A0A4Y2PIU5"/>
<dbReference type="EMBL" id="BGPR01011173">
    <property type="protein sequence ID" value="GBN49976.1"/>
    <property type="molecule type" value="Genomic_DNA"/>
</dbReference>
<dbReference type="SUPFAM" id="SSF158235">
    <property type="entry name" value="SOCS box-like"/>
    <property type="match status" value="1"/>
</dbReference>
<keyword evidence="3" id="KW-1185">Reference proteome</keyword>
<dbReference type="Pfam" id="PF07525">
    <property type="entry name" value="SOCS_box"/>
    <property type="match status" value="1"/>
</dbReference>
<dbReference type="InterPro" id="IPR001496">
    <property type="entry name" value="SOCS_box"/>
</dbReference>
<gene>
    <name evidence="2" type="ORF">AVEN_51024_1</name>
</gene>
<dbReference type="SMART" id="SM00969">
    <property type="entry name" value="SOCS_box"/>
    <property type="match status" value="1"/>
</dbReference>
<dbReference type="OrthoDB" id="6419934at2759"/>
<protein>
    <recommendedName>
        <fullName evidence="1">SOCS box domain-containing protein</fullName>
    </recommendedName>
</protein>